<organism evidence="1 2">
    <name type="scientific">Armillaria gallica</name>
    <name type="common">Bulbous honey fungus</name>
    <name type="synonym">Armillaria bulbosa</name>
    <dbReference type="NCBI Taxonomy" id="47427"/>
    <lineage>
        <taxon>Eukaryota</taxon>
        <taxon>Fungi</taxon>
        <taxon>Dikarya</taxon>
        <taxon>Basidiomycota</taxon>
        <taxon>Agaricomycotina</taxon>
        <taxon>Agaricomycetes</taxon>
        <taxon>Agaricomycetidae</taxon>
        <taxon>Agaricales</taxon>
        <taxon>Marasmiineae</taxon>
        <taxon>Physalacriaceae</taxon>
        <taxon>Armillaria</taxon>
    </lineage>
</organism>
<sequence length="118" mass="13797">MSCGTQPPDTYKSLTKCGTERFHQILISESAHLVWKIRNDQVINERSNYTPHKVEQRWLNAMNHQMQLDCTPSDRKKFQKKVIQISLVLKTWQGMLLQESSLPEDWTRENGVLLGIIM</sequence>
<gene>
    <name evidence="1" type="ORF">ARMGADRAFT_945575</name>
</gene>
<dbReference type="AlphaFoldDB" id="A0A2H3CIX8"/>
<proteinExistence type="predicted"/>
<name>A0A2H3CIX8_ARMGA</name>
<dbReference type="STRING" id="47427.A0A2H3CIX8"/>
<evidence type="ECO:0000313" key="1">
    <source>
        <dbReference type="EMBL" id="PBK83041.1"/>
    </source>
</evidence>
<dbReference type="OrthoDB" id="3253907at2759"/>
<protein>
    <submittedName>
        <fullName evidence="1">Uncharacterized protein</fullName>
    </submittedName>
</protein>
<accession>A0A2H3CIX8</accession>
<dbReference type="Proteomes" id="UP000217790">
    <property type="component" value="Unassembled WGS sequence"/>
</dbReference>
<dbReference type="InParanoid" id="A0A2H3CIX8"/>
<reference evidence="2" key="1">
    <citation type="journal article" date="2017" name="Nat. Ecol. Evol.">
        <title>Genome expansion and lineage-specific genetic innovations in the forest pathogenic fungi Armillaria.</title>
        <authorList>
            <person name="Sipos G."/>
            <person name="Prasanna A.N."/>
            <person name="Walter M.C."/>
            <person name="O'Connor E."/>
            <person name="Balint B."/>
            <person name="Krizsan K."/>
            <person name="Kiss B."/>
            <person name="Hess J."/>
            <person name="Varga T."/>
            <person name="Slot J."/>
            <person name="Riley R."/>
            <person name="Boka B."/>
            <person name="Rigling D."/>
            <person name="Barry K."/>
            <person name="Lee J."/>
            <person name="Mihaltcheva S."/>
            <person name="LaButti K."/>
            <person name="Lipzen A."/>
            <person name="Waldron R."/>
            <person name="Moloney N.M."/>
            <person name="Sperisen C."/>
            <person name="Kredics L."/>
            <person name="Vagvoelgyi C."/>
            <person name="Patrignani A."/>
            <person name="Fitzpatrick D."/>
            <person name="Nagy I."/>
            <person name="Doyle S."/>
            <person name="Anderson J.B."/>
            <person name="Grigoriev I.V."/>
            <person name="Gueldener U."/>
            <person name="Muensterkoetter M."/>
            <person name="Nagy L.G."/>
        </authorList>
    </citation>
    <scope>NUCLEOTIDE SEQUENCE [LARGE SCALE GENOMIC DNA]</scope>
    <source>
        <strain evidence="2">Ar21-2</strain>
    </source>
</reference>
<dbReference type="OMA" id="KCGTERF"/>
<dbReference type="EMBL" id="KZ293710">
    <property type="protein sequence ID" value="PBK83041.1"/>
    <property type="molecule type" value="Genomic_DNA"/>
</dbReference>
<evidence type="ECO:0000313" key="2">
    <source>
        <dbReference type="Proteomes" id="UP000217790"/>
    </source>
</evidence>
<keyword evidence="2" id="KW-1185">Reference proteome</keyword>